<name>A0A074VE29_9NEIS</name>
<dbReference type="Proteomes" id="UP000027644">
    <property type="component" value="Unassembled WGS sequence"/>
</dbReference>
<protein>
    <submittedName>
        <fullName evidence="1">Uncharacterized protein</fullName>
    </submittedName>
</protein>
<comment type="caution">
    <text evidence="1">The sequence shown here is derived from an EMBL/GenBank/DDBJ whole genome shotgun (WGS) entry which is preliminary data.</text>
</comment>
<feature type="non-terminal residue" evidence="1">
    <location>
        <position position="43"/>
    </location>
</feature>
<sequence>MKKFIEILNQKNIKYTVENDIIRVLDNLCFYQNPLKSLPDNLI</sequence>
<proteinExistence type="predicted"/>
<evidence type="ECO:0000313" key="1">
    <source>
        <dbReference type="EMBL" id="KEQ02067.1"/>
    </source>
</evidence>
<gene>
    <name evidence="1" type="ORF">SASC598J21_001500</name>
</gene>
<accession>A0A074VE29</accession>
<dbReference type="EMBL" id="AVQL01000134">
    <property type="protein sequence ID" value="KEQ02067.1"/>
    <property type="molecule type" value="Genomic_DNA"/>
</dbReference>
<organism evidence="1 2">
    <name type="scientific">Snodgrassella alvi SCGC AB-598-J21</name>
    <dbReference type="NCBI Taxonomy" id="1385367"/>
    <lineage>
        <taxon>Bacteria</taxon>
        <taxon>Pseudomonadati</taxon>
        <taxon>Pseudomonadota</taxon>
        <taxon>Betaproteobacteria</taxon>
        <taxon>Neisseriales</taxon>
        <taxon>Neisseriaceae</taxon>
        <taxon>Snodgrassella</taxon>
    </lineage>
</organism>
<dbReference type="AlphaFoldDB" id="A0A074VE29"/>
<reference evidence="1 2" key="1">
    <citation type="journal article" date="2014" name="PLoS Genet.">
        <title>Hidden diversity in honey bee gut symbionts detected by single-cell genomics.</title>
        <authorList>
            <person name="Engel P."/>
            <person name="Stepanauskas R."/>
            <person name="Moran N."/>
        </authorList>
    </citation>
    <scope>NUCLEOTIDE SEQUENCE [LARGE SCALE GENOMIC DNA]</scope>
    <source>
        <strain evidence="1 2">SCGC AB-598-J21</strain>
    </source>
</reference>
<evidence type="ECO:0000313" key="2">
    <source>
        <dbReference type="Proteomes" id="UP000027644"/>
    </source>
</evidence>